<feature type="transmembrane region" description="Helical" evidence="1">
    <location>
        <begin position="20"/>
        <end position="42"/>
    </location>
</feature>
<reference evidence="2" key="1">
    <citation type="submission" date="2023-10" db="EMBL/GenBank/DDBJ databases">
        <title>Genome assemblies of two species of porcelain crab, Petrolisthes cinctipes and Petrolisthes manimaculis (Anomura: Porcellanidae).</title>
        <authorList>
            <person name="Angst P."/>
        </authorList>
    </citation>
    <scope>NUCLEOTIDE SEQUENCE</scope>
    <source>
        <strain evidence="2">PB745_01</strain>
        <tissue evidence="2">Gill</tissue>
    </source>
</reference>
<dbReference type="AlphaFoldDB" id="A0AAE1G1F9"/>
<name>A0AAE1G1F9_PETCI</name>
<accession>A0AAE1G1F9</accession>
<evidence type="ECO:0000256" key="1">
    <source>
        <dbReference type="SAM" id="Phobius"/>
    </source>
</evidence>
<dbReference type="EMBL" id="JAWQEG010000870">
    <property type="protein sequence ID" value="KAK3884592.1"/>
    <property type="molecule type" value="Genomic_DNA"/>
</dbReference>
<sequence length="66" mass="7217">MGEDESTIVPKDKKQLIWDLAKAVIILVGISGLAAMLLGYNFNTCVYLTTGMKVCWMAAKHALTKT</sequence>
<keyword evidence="1" id="KW-0812">Transmembrane</keyword>
<proteinExistence type="predicted"/>
<keyword evidence="1" id="KW-0472">Membrane</keyword>
<dbReference type="Proteomes" id="UP001286313">
    <property type="component" value="Unassembled WGS sequence"/>
</dbReference>
<organism evidence="2 3">
    <name type="scientific">Petrolisthes cinctipes</name>
    <name type="common">Flat porcelain crab</name>
    <dbReference type="NCBI Taxonomy" id="88211"/>
    <lineage>
        <taxon>Eukaryota</taxon>
        <taxon>Metazoa</taxon>
        <taxon>Ecdysozoa</taxon>
        <taxon>Arthropoda</taxon>
        <taxon>Crustacea</taxon>
        <taxon>Multicrustacea</taxon>
        <taxon>Malacostraca</taxon>
        <taxon>Eumalacostraca</taxon>
        <taxon>Eucarida</taxon>
        <taxon>Decapoda</taxon>
        <taxon>Pleocyemata</taxon>
        <taxon>Anomura</taxon>
        <taxon>Galatheoidea</taxon>
        <taxon>Porcellanidae</taxon>
        <taxon>Petrolisthes</taxon>
    </lineage>
</organism>
<keyword evidence="1" id="KW-1133">Transmembrane helix</keyword>
<protein>
    <submittedName>
        <fullName evidence="2">Uncharacterized protein</fullName>
    </submittedName>
</protein>
<gene>
    <name evidence="2" type="ORF">Pcinc_011148</name>
</gene>
<comment type="caution">
    <text evidence="2">The sequence shown here is derived from an EMBL/GenBank/DDBJ whole genome shotgun (WGS) entry which is preliminary data.</text>
</comment>
<evidence type="ECO:0000313" key="2">
    <source>
        <dbReference type="EMBL" id="KAK3884592.1"/>
    </source>
</evidence>
<evidence type="ECO:0000313" key="3">
    <source>
        <dbReference type="Proteomes" id="UP001286313"/>
    </source>
</evidence>
<keyword evidence="3" id="KW-1185">Reference proteome</keyword>